<dbReference type="RefSeq" id="XP_056556673.1">
    <property type="nucleotide sequence ID" value="XM_056698148.1"/>
</dbReference>
<dbReference type="AlphaFoldDB" id="A0A9W9SG79"/>
<dbReference type="EMBL" id="JAPZBS010000004">
    <property type="protein sequence ID" value="KAJ5377810.1"/>
    <property type="molecule type" value="Genomic_DNA"/>
</dbReference>
<name>A0A9W9SG79_9EURO</name>
<accession>A0A9W9SG79</accession>
<protein>
    <submittedName>
        <fullName evidence="1">Uncharacterized protein</fullName>
    </submittedName>
</protein>
<reference evidence="1" key="1">
    <citation type="submission" date="2022-11" db="EMBL/GenBank/DDBJ databases">
        <authorList>
            <person name="Petersen C."/>
        </authorList>
    </citation>
    <scope>NUCLEOTIDE SEQUENCE</scope>
    <source>
        <strain evidence="1">IBT 29864</strain>
    </source>
</reference>
<dbReference type="GeneID" id="81437327"/>
<proteinExistence type="predicted"/>
<evidence type="ECO:0000313" key="2">
    <source>
        <dbReference type="Proteomes" id="UP001147782"/>
    </source>
</evidence>
<sequence length="80" mass="8943">MHQREEDYHLLDPMTAQLLYERIEREFSTTGVSAGDNDDFLAYDWLGHLFDDAQFRSPATSFGIVPGGPCLQGLPAQPGE</sequence>
<keyword evidence="2" id="KW-1185">Reference proteome</keyword>
<reference evidence="1" key="2">
    <citation type="journal article" date="2023" name="IMA Fungus">
        <title>Comparative genomic study of the Penicillium genus elucidates a diverse pangenome and 15 lateral gene transfer events.</title>
        <authorList>
            <person name="Petersen C."/>
            <person name="Sorensen T."/>
            <person name="Nielsen M.R."/>
            <person name="Sondergaard T.E."/>
            <person name="Sorensen J.L."/>
            <person name="Fitzpatrick D.A."/>
            <person name="Frisvad J.C."/>
            <person name="Nielsen K.L."/>
        </authorList>
    </citation>
    <scope>NUCLEOTIDE SEQUENCE</scope>
    <source>
        <strain evidence="1">IBT 29864</strain>
    </source>
</reference>
<organism evidence="1 2">
    <name type="scientific">Penicillium cataractarum</name>
    <dbReference type="NCBI Taxonomy" id="2100454"/>
    <lineage>
        <taxon>Eukaryota</taxon>
        <taxon>Fungi</taxon>
        <taxon>Dikarya</taxon>
        <taxon>Ascomycota</taxon>
        <taxon>Pezizomycotina</taxon>
        <taxon>Eurotiomycetes</taxon>
        <taxon>Eurotiomycetidae</taxon>
        <taxon>Eurotiales</taxon>
        <taxon>Aspergillaceae</taxon>
        <taxon>Penicillium</taxon>
    </lineage>
</organism>
<evidence type="ECO:0000313" key="1">
    <source>
        <dbReference type="EMBL" id="KAJ5377810.1"/>
    </source>
</evidence>
<gene>
    <name evidence="1" type="ORF">N7496_005219</name>
</gene>
<comment type="caution">
    <text evidence="1">The sequence shown here is derived from an EMBL/GenBank/DDBJ whole genome shotgun (WGS) entry which is preliminary data.</text>
</comment>
<dbReference type="Proteomes" id="UP001147782">
    <property type="component" value="Unassembled WGS sequence"/>
</dbReference>